<dbReference type="Pfam" id="PF12974">
    <property type="entry name" value="Phosphonate-bd"/>
    <property type="match status" value="1"/>
</dbReference>
<dbReference type="KEGG" id="pbf:CFX0092_A3033"/>
<dbReference type="RefSeq" id="WP_095044186.1">
    <property type="nucleotide sequence ID" value="NZ_LN890655.1"/>
</dbReference>
<name>A0A160T3W3_9CHLR</name>
<dbReference type="OrthoDB" id="9776786at2"/>
<dbReference type="EMBL" id="LN890655">
    <property type="protein sequence ID" value="CUS04911.2"/>
    <property type="molecule type" value="Genomic_DNA"/>
</dbReference>
<evidence type="ECO:0000256" key="1">
    <source>
        <dbReference type="ARBA" id="ARBA00007162"/>
    </source>
</evidence>
<dbReference type="SUPFAM" id="SSF53850">
    <property type="entry name" value="Periplasmic binding protein-like II"/>
    <property type="match status" value="1"/>
</dbReference>
<dbReference type="Proteomes" id="UP000215027">
    <property type="component" value="Chromosome I"/>
</dbReference>
<dbReference type="AlphaFoldDB" id="A0A160T3W3"/>
<dbReference type="CDD" id="cd01071">
    <property type="entry name" value="PBP2_PhnD_like"/>
    <property type="match status" value="1"/>
</dbReference>
<dbReference type="InterPro" id="IPR005770">
    <property type="entry name" value="PhnD"/>
</dbReference>
<keyword evidence="4" id="KW-1185">Reference proteome</keyword>
<accession>A0A160T3W3</accession>
<comment type="similarity">
    <text evidence="1">Belongs to the phosphate/phosphite/phosphonate binding protein family.</text>
</comment>
<dbReference type="PROSITE" id="PS51257">
    <property type="entry name" value="PROKAR_LIPOPROTEIN"/>
    <property type="match status" value="1"/>
</dbReference>
<protein>
    <submittedName>
        <fullName evidence="3">Phosphonate ABC transporter phosphate-binding periplasmic component</fullName>
    </submittedName>
</protein>
<dbReference type="PANTHER" id="PTHR35841">
    <property type="entry name" value="PHOSPHONATES-BINDING PERIPLASMIC PROTEIN"/>
    <property type="match status" value="1"/>
</dbReference>
<organism evidence="3 4">
    <name type="scientific">Candidatus Promineifilum breve</name>
    <dbReference type="NCBI Taxonomy" id="1806508"/>
    <lineage>
        <taxon>Bacteria</taxon>
        <taxon>Bacillati</taxon>
        <taxon>Chloroflexota</taxon>
        <taxon>Ardenticatenia</taxon>
        <taxon>Candidatus Promineifilales</taxon>
        <taxon>Candidatus Promineifilaceae</taxon>
        <taxon>Candidatus Promineifilum</taxon>
    </lineage>
</organism>
<dbReference type="PANTHER" id="PTHR35841:SF1">
    <property type="entry name" value="PHOSPHONATES-BINDING PERIPLASMIC PROTEIN"/>
    <property type="match status" value="1"/>
</dbReference>
<dbReference type="Gene3D" id="3.40.190.10">
    <property type="entry name" value="Periplasmic binding protein-like II"/>
    <property type="match status" value="2"/>
</dbReference>
<dbReference type="GO" id="GO:0055085">
    <property type="term" value="P:transmembrane transport"/>
    <property type="evidence" value="ECO:0007669"/>
    <property type="project" value="InterPro"/>
</dbReference>
<keyword evidence="2" id="KW-0732">Signal</keyword>
<proteinExistence type="inferred from homology"/>
<dbReference type="GO" id="GO:0043190">
    <property type="term" value="C:ATP-binding cassette (ABC) transporter complex"/>
    <property type="evidence" value="ECO:0007669"/>
    <property type="project" value="InterPro"/>
</dbReference>
<evidence type="ECO:0000313" key="4">
    <source>
        <dbReference type="Proteomes" id="UP000215027"/>
    </source>
</evidence>
<evidence type="ECO:0000313" key="3">
    <source>
        <dbReference type="EMBL" id="CUS04911.2"/>
    </source>
</evidence>
<reference evidence="3" key="1">
    <citation type="submission" date="2016-01" db="EMBL/GenBank/DDBJ databases">
        <authorList>
            <person name="Mcilroy J.S."/>
            <person name="Karst M S."/>
            <person name="Albertsen M."/>
        </authorList>
    </citation>
    <scope>NUCLEOTIDE SEQUENCE</scope>
    <source>
        <strain evidence="3">Cfx-K</strain>
    </source>
</reference>
<gene>
    <name evidence="3" type="ORF">CFX0092_A3033</name>
</gene>
<dbReference type="NCBIfam" id="TIGR01098">
    <property type="entry name" value="3A0109s03R"/>
    <property type="match status" value="1"/>
</dbReference>
<evidence type="ECO:0000256" key="2">
    <source>
        <dbReference type="ARBA" id="ARBA00022729"/>
    </source>
</evidence>
<sequence>MNARRTILFIGLVILLAVGLVACGAGEPELGTAENPIVMSFVPSGDTQDIIASGDTLATMLTEMTGLTVTANVGTDFSSVREAMCAGQAHIGWLNTFNYVLANEQCGVDAAMATSRFGASTYAGQIIVRADSGIETLADLNGKVMCWVDPASTSGYIIPRIMLAAEGIDPDTAFSQTIEAGSHNNVVTQVYNGDCDAGATFADARTGIEEEFPDVLEQVVVLATTSDIPNDSVSFVQDFPEEMRAEIVAALLEISASAEGQEALNTLYNIEALVESNDAFYDTFRADLSRAGLNIEELAQ</sequence>